<evidence type="ECO:0000256" key="5">
    <source>
        <dbReference type="ARBA" id="ARBA00022679"/>
    </source>
</evidence>
<proteinExistence type="inferred from homology"/>
<dbReference type="InterPro" id="IPR029032">
    <property type="entry name" value="AhpD-like"/>
</dbReference>
<dbReference type="GO" id="GO:0009229">
    <property type="term" value="P:thiamine diphosphate biosynthetic process"/>
    <property type="evidence" value="ECO:0007669"/>
    <property type="project" value="UniProtKB-UniPathway"/>
</dbReference>
<dbReference type="InterPro" id="IPR015168">
    <property type="entry name" value="SsuA/THI5"/>
</dbReference>
<keyword evidence="7" id="KW-0663">Pyridoxal phosphate</keyword>
<dbReference type="CDD" id="cd13650">
    <property type="entry name" value="PBP2_THI5"/>
    <property type="match status" value="1"/>
</dbReference>
<keyword evidence="8" id="KW-0784">Thiamine biosynthesis</keyword>
<dbReference type="UniPathway" id="UPA00060"/>
<feature type="domain" description="SsuA/THI5-like" evidence="12">
    <location>
        <begin position="16"/>
        <end position="238"/>
    </location>
</feature>
<dbReference type="GO" id="GO:0016740">
    <property type="term" value="F:transferase activity"/>
    <property type="evidence" value="ECO:0007669"/>
    <property type="project" value="UniProtKB-KW"/>
</dbReference>
<dbReference type="GO" id="GO:0046872">
    <property type="term" value="F:metal ion binding"/>
    <property type="evidence" value="ECO:0007669"/>
    <property type="project" value="UniProtKB-KW"/>
</dbReference>
<dbReference type="PANTHER" id="PTHR31528:SF1">
    <property type="entry name" value="4-AMINO-5-HYDROXYMETHYL-2-METHYLPYRIMIDINE PHOSPHATE SYNTHASE THI11-RELATED"/>
    <property type="match status" value="1"/>
</dbReference>
<reference evidence="13 14" key="1">
    <citation type="journal article" date="2014" name="PLoS ONE">
        <title>De novo Genome Assembly of the Fungal Plant Pathogen Pyrenophora semeniperda.</title>
        <authorList>
            <person name="Soliai M.M."/>
            <person name="Meyer S.E."/>
            <person name="Udall J.A."/>
            <person name="Elzinga D.E."/>
            <person name="Hermansen R.A."/>
            <person name="Bodily P.M."/>
            <person name="Hart A.A."/>
            <person name="Coleman C.E."/>
        </authorList>
    </citation>
    <scope>NUCLEOTIDE SEQUENCE [LARGE SCALE GENOMIC DNA]</scope>
    <source>
        <strain evidence="13 14">CCB06</strain>
        <tissue evidence="13">Mycelium</tissue>
    </source>
</reference>
<keyword evidence="14" id="KW-1185">Reference proteome</keyword>
<comment type="similarity">
    <text evidence="3">Belongs to the NMT1/THI5 family.</text>
</comment>
<dbReference type="EMBL" id="KE747809">
    <property type="protein sequence ID" value="RMZ66445.1"/>
    <property type="molecule type" value="Genomic_DNA"/>
</dbReference>
<evidence type="ECO:0000313" key="14">
    <source>
        <dbReference type="Proteomes" id="UP000265663"/>
    </source>
</evidence>
<dbReference type="Gene3D" id="3.40.190.10">
    <property type="entry name" value="Periplasmic binding protein-like II"/>
    <property type="match status" value="2"/>
</dbReference>
<dbReference type="SUPFAM" id="SSF69118">
    <property type="entry name" value="AhpD-like"/>
    <property type="match status" value="1"/>
</dbReference>
<evidence type="ECO:0000256" key="9">
    <source>
        <dbReference type="ARBA" id="ARBA00023004"/>
    </source>
</evidence>
<name>A0A3M7LW34_9PLEO</name>
<evidence type="ECO:0000256" key="11">
    <source>
        <dbReference type="ARBA" id="ARBA00048179"/>
    </source>
</evidence>
<gene>
    <name evidence="13" type="ORF">GMOD_00001780</name>
</gene>
<dbReference type="AlphaFoldDB" id="A0A3M7LW34"/>
<evidence type="ECO:0000256" key="6">
    <source>
        <dbReference type="ARBA" id="ARBA00022723"/>
    </source>
</evidence>
<comment type="pathway">
    <text evidence="2">Cofactor biosynthesis; thiamine diphosphate biosynthesis.</text>
</comment>
<comment type="subunit">
    <text evidence="4">Homodimer.</text>
</comment>
<dbReference type="Gene3D" id="1.20.1290.10">
    <property type="entry name" value="AhpD-like"/>
    <property type="match status" value="1"/>
</dbReference>
<comment type="function">
    <text evidence="1">Responsible for the formation of the pyrimidine heterocycle in the thiamine biosynthesis pathway. Catalyzes the formation of hydroxymethylpyrimidine phosphate (HMP-P) from histidine and pyridoxal phosphate (PLP). The protein uses PLP and the active site histidine to form HMP-P, generating an inactive enzyme. The enzyme can only undergo a single turnover, which suggests it is a suicide enzyme.</text>
</comment>
<dbReference type="Proteomes" id="UP000265663">
    <property type="component" value="Unassembled WGS sequence"/>
</dbReference>
<keyword evidence="5" id="KW-0808">Transferase</keyword>
<evidence type="ECO:0000259" key="12">
    <source>
        <dbReference type="Pfam" id="PF09084"/>
    </source>
</evidence>
<dbReference type="InterPro" id="IPR027939">
    <property type="entry name" value="NMT1/THI5"/>
</dbReference>
<evidence type="ECO:0000256" key="3">
    <source>
        <dbReference type="ARBA" id="ARBA00009406"/>
    </source>
</evidence>
<dbReference type="SUPFAM" id="SSF53850">
    <property type="entry name" value="Periplasmic binding protein-like II"/>
    <property type="match status" value="1"/>
</dbReference>
<protein>
    <recommendedName>
        <fullName evidence="10">Thiamine pyrimidine synthase</fullName>
    </recommendedName>
</protein>
<evidence type="ECO:0000256" key="1">
    <source>
        <dbReference type="ARBA" id="ARBA00003469"/>
    </source>
</evidence>
<keyword evidence="9" id="KW-0408">Iron</keyword>
<sequence>MSTDKITFLTNWHATPYHAPLYLAQSLGYFNNEGIKVALLEPNDPSDVTEIIGSGKVDLGFKAMIHTLAAAARGFPVQSIGSLLNEPFTGVVYLTSSGITPDFTTLKGKKIGYVGEFGKIQLDELTAHYGMSPDDYQAVRVGMNVTRSIITGEIDAGIGLENVQMVELEEWLVSQNRSRDEVKMLRIDELAQLGCCCFCSILYIGNNAFIEKNPEKVRAFLRASKRATDFVLACPDKAWEMFCNFKPTMNTAVNRKIFERSFAYFSPDLQNVRRDWEKVTRYGKRLGVLDEGFTPNYTNEYLEWSLEQESGDPTADQKRMMALQEDVKQHGGFKRLETMSGKTVVGAAAPAALSHFHPGNKNAKMATKEIPIMPDPTDDEALALFKTIEEQFPSNTLGDDKWYLVLLAAMVGGGQYSFVPLLYKELIKRPEYQTSEQRQALMRRIRETMVKLVPIVGVCKPLDAIFCVDEVTAPEDKDYSFSREGWQCDEANSQRGSSWLGKLYKHNLNNINDVFESHKDFGWISREITYGLYLSDHSILDGIETELVVLSGIMIQNLPRETAWHIRASRRLGISQEDVETLHQNVEDVASFCNLRLHKLPRALDIEPEV</sequence>
<dbReference type="PANTHER" id="PTHR31528">
    <property type="entry name" value="4-AMINO-5-HYDROXYMETHYL-2-METHYLPYRIMIDINE PHOSPHATE SYNTHASE THI11-RELATED"/>
    <property type="match status" value="1"/>
</dbReference>
<comment type="catalytic activity">
    <reaction evidence="11">
        <text>N(6)-(pyridoxal phosphate)-L-lysyl-[4-amino-5-hydroxymethyl-2-methylpyrimidine phosphate synthase] + L-histidyl-[4-amino-5-hydroxymethyl-2-methylpyrimidine phosphate synthase] + 2 Fe(3+) + 4 H2O = L-lysyl-[4-amino-5-hydroxymethyl-2-methylpyrimidine phosphate synthase] + (2S)-2-amino-5-hydroxy-4-oxopentanoyl-[4-amino-5-hydroxymethyl-2-methylpyrimidine phosphate synthase] + 4-amino-2-methyl-5-(phosphooxymethyl)pyrimidine + 3-oxopropanoate + 2 Fe(2+) + 2 H(+)</text>
        <dbReference type="Rhea" id="RHEA:65756"/>
        <dbReference type="Rhea" id="RHEA-COMP:16892"/>
        <dbReference type="Rhea" id="RHEA-COMP:16893"/>
        <dbReference type="Rhea" id="RHEA-COMP:16894"/>
        <dbReference type="Rhea" id="RHEA-COMP:16895"/>
        <dbReference type="ChEBI" id="CHEBI:15377"/>
        <dbReference type="ChEBI" id="CHEBI:15378"/>
        <dbReference type="ChEBI" id="CHEBI:29033"/>
        <dbReference type="ChEBI" id="CHEBI:29034"/>
        <dbReference type="ChEBI" id="CHEBI:29969"/>
        <dbReference type="ChEBI" id="CHEBI:29979"/>
        <dbReference type="ChEBI" id="CHEBI:33190"/>
        <dbReference type="ChEBI" id="CHEBI:58354"/>
        <dbReference type="ChEBI" id="CHEBI:143915"/>
        <dbReference type="ChEBI" id="CHEBI:157692"/>
    </reaction>
    <physiologicalReaction direction="left-to-right" evidence="11">
        <dbReference type="Rhea" id="RHEA:65757"/>
    </physiologicalReaction>
</comment>
<dbReference type="Pfam" id="PF09084">
    <property type="entry name" value="NMT1"/>
    <property type="match status" value="1"/>
</dbReference>
<keyword evidence="6" id="KW-0479">Metal-binding</keyword>
<evidence type="ECO:0000313" key="13">
    <source>
        <dbReference type="EMBL" id="RMZ66445.1"/>
    </source>
</evidence>
<dbReference type="OrthoDB" id="434407at2759"/>
<dbReference type="GO" id="GO:0009228">
    <property type="term" value="P:thiamine biosynthetic process"/>
    <property type="evidence" value="ECO:0007669"/>
    <property type="project" value="UniProtKB-KW"/>
</dbReference>
<evidence type="ECO:0000256" key="10">
    <source>
        <dbReference type="ARBA" id="ARBA00033171"/>
    </source>
</evidence>
<evidence type="ECO:0000256" key="8">
    <source>
        <dbReference type="ARBA" id="ARBA00022977"/>
    </source>
</evidence>
<evidence type="ECO:0000256" key="4">
    <source>
        <dbReference type="ARBA" id="ARBA00011738"/>
    </source>
</evidence>
<accession>A0A3M7LW34</accession>
<organism evidence="13 14">
    <name type="scientific">Pyrenophora seminiperda CCB06</name>
    <dbReference type="NCBI Taxonomy" id="1302712"/>
    <lineage>
        <taxon>Eukaryota</taxon>
        <taxon>Fungi</taxon>
        <taxon>Dikarya</taxon>
        <taxon>Ascomycota</taxon>
        <taxon>Pezizomycotina</taxon>
        <taxon>Dothideomycetes</taxon>
        <taxon>Pleosporomycetidae</taxon>
        <taxon>Pleosporales</taxon>
        <taxon>Pleosporineae</taxon>
        <taxon>Pleosporaceae</taxon>
        <taxon>Pyrenophora</taxon>
    </lineage>
</organism>
<evidence type="ECO:0000256" key="7">
    <source>
        <dbReference type="ARBA" id="ARBA00022898"/>
    </source>
</evidence>
<evidence type="ECO:0000256" key="2">
    <source>
        <dbReference type="ARBA" id="ARBA00004948"/>
    </source>
</evidence>